<gene>
    <name evidence="1" type="ORF">JDW22_06590</name>
</gene>
<evidence type="ECO:0000313" key="1">
    <source>
        <dbReference type="EMBL" id="MBK0396254.1"/>
    </source>
</evidence>
<protein>
    <submittedName>
        <fullName evidence="1">Uncharacterized protein</fullName>
    </submittedName>
</protein>
<name>A0ABS1BSU1_9NEIS</name>
<sequence length="65" mass="7172">MIFPCNQCLNGHGNCERRMIRGCGVKLGGRRVKFGIGSLKAGLVRFRLPDGFLLLALFCLPYCAL</sequence>
<dbReference type="RefSeq" id="WP_200522397.1">
    <property type="nucleotide sequence ID" value="NZ_JAEHNZ010000002.1"/>
</dbReference>
<dbReference type="Proteomes" id="UP000614058">
    <property type="component" value="Unassembled WGS sequence"/>
</dbReference>
<evidence type="ECO:0000313" key="2">
    <source>
        <dbReference type="Proteomes" id="UP000614058"/>
    </source>
</evidence>
<reference evidence="1 2" key="1">
    <citation type="journal article" date="2021" name="Pathogens">
        <title>Isolation and Characterization of Kingella bonacorsii sp. nov., A Novel Kingella Species Detected in a Stable Periodontitis Subject.</title>
        <authorList>
            <person name="Antezack A."/>
            <person name="Boxberger M."/>
            <person name="Rolland C."/>
            <person name="Monnet-Corti V."/>
            <person name="La Scola B."/>
        </authorList>
    </citation>
    <scope>NUCLEOTIDE SEQUENCE [LARGE SCALE GENOMIC DNA]</scope>
    <source>
        <strain evidence="1 2">Marseille-Q4569</strain>
    </source>
</reference>
<comment type="caution">
    <text evidence="1">The sequence shown here is derived from an EMBL/GenBank/DDBJ whole genome shotgun (WGS) entry which is preliminary data.</text>
</comment>
<keyword evidence="2" id="KW-1185">Reference proteome</keyword>
<organism evidence="1 2">
    <name type="scientific">Kingella bonacorsii</name>
    <dbReference type="NCBI Taxonomy" id="2796361"/>
    <lineage>
        <taxon>Bacteria</taxon>
        <taxon>Pseudomonadati</taxon>
        <taxon>Pseudomonadota</taxon>
        <taxon>Betaproteobacteria</taxon>
        <taxon>Neisseriales</taxon>
        <taxon>Neisseriaceae</taxon>
        <taxon>Kingella</taxon>
    </lineage>
</organism>
<dbReference type="EMBL" id="JAEHNZ010000002">
    <property type="protein sequence ID" value="MBK0396254.1"/>
    <property type="molecule type" value="Genomic_DNA"/>
</dbReference>
<accession>A0ABS1BSU1</accession>
<proteinExistence type="predicted"/>